<accession>E1RHC7</accession>
<organism evidence="2 3">
    <name type="scientific">Methanolacinia petrolearia (strain DSM 11571 / OCM 486 / SEBR 4847)</name>
    <name type="common">Methanoplanus petrolearius</name>
    <dbReference type="NCBI Taxonomy" id="679926"/>
    <lineage>
        <taxon>Archaea</taxon>
        <taxon>Methanobacteriati</taxon>
        <taxon>Methanobacteriota</taxon>
        <taxon>Stenosarchaea group</taxon>
        <taxon>Methanomicrobia</taxon>
        <taxon>Methanomicrobiales</taxon>
        <taxon>Methanomicrobiaceae</taxon>
        <taxon>Methanolacinia</taxon>
    </lineage>
</organism>
<dbReference type="PROSITE" id="PS51186">
    <property type="entry name" value="GNAT"/>
    <property type="match status" value="1"/>
</dbReference>
<dbReference type="InterPro" id="IPR029060">
    <property type="entry name" value="PIN-like_dom_sf"/>
</dbReference>
<name>E1RHC7_METP4</name>
<proteinExistence type="predicted"/>
<dbReference type="SUPFAM" id="SSF55729">
    <property type="entry name" value="Acyl-CoA N-acyltransferases (Nat)"/>
    <property type="match status" value="1"/>
</dbReference>
<gene>
    <name evidence="2" type="ordered locus">Mpet_1678</name>
</gene>
<keyword evidence="3" id="KW-1185">Reference proteome</keyword>
<evidence type="ECO:0000313" key="2">
    <source>
        <dbReference type="EMBL" id="ADN36431.1"/>
    </source>
</evidence>
<dbReference type="CDD" id="cd18699">
    <property type="entry name" value="PIN_VapC_like"/>
    <property type="match status" value="1"/>
</dbReference>
<dbReference type="SUPFAM" id="SSF88723">
    <property type="entry name" value="PIN domain-like"/>
    <property type="match status" value="1"/>
</dbReference>
<dbReference type="InterPro" id="IPR016181">
    <property type="entry name" value="Acyl_CoA_acyltransferase"/>
</dbReference>
<dbReference type="RefSeq" id="WP_013329608.1">
    <property type="nucleotide sequence ID" value="NC_014507.1"/>
</dbReference>
<evidence type="ECO:0000313" key="3">
    <source>
        <dbReference type="Proteomes" id="UP000006565"/>
    </source>
</evidence>
<dbReference type="STRING" id="679926.Mpet_1678"/>
<sequence>MRVLIDTNIFIYREDDKNVSPDISILMRILNQTHTDVLLHPASLDDIRRDKNQKRKEIILSKVEAYQILENAPIPDKEDDFFTKIGEPKRINDKIDNLILYSVYKNAVGFLITNDVKIHSKALKLNISDRVLYPDEATEFFKKDLPSTDYIAKPIPLLKGYVSDIDPDDPLFDSLKQDYDFEKWFTKIAQQGRECFYSKKSDGTLGAIMIYKFEEEPIPSNPPYPNQKRLKIATLKVSHEGHKIGELLLKVAFKIAAENNLSEVYLTHFTEKEDKLVFLISQFGFKHAGIKPDNNNEDVYIKKLCPGAEDYKELTPLKVSEDYYPSFYDGSRVKKFVIPIQPGFHDRLFTDFYGPKGRQATIMEMRGEFIVEGNTIKKAYLTNSRIQMLNKGDVILFYRSGDLKAITSLGVIDDVYYSLSDPEEIREIIGKRSVYSKYEIESFQKPLTIILFRHHLNIKKPVELSDLIRLGILKSHPQSIHQIDDKKFIKLKEVGKINECFTVH</sequence>
<dbReference type="InterPro" id="IPR000182">
    <property type="entry name" value="GNAT_dom"/>
</dbReference>
<dbReference type="HOGENOM" id="CLU_039297_1_0_2"/>
<dbReference type="OrthoDB" id="60294at2157"/>
<dbReference type="Gene3D" id="3.40.630.30">
    <property type="match status" value="1"/>
</dbReference>
<dbReference type="AlphaFoldDB" id="E1RHC7"/>
<dbReference type="eggNOG" id="arCOG06636">
    <property type="taxonomic scope" value="Archaea"/>
</dbReference>
<evidence type="ECO:0000259" key="1">
    <source>
        <dbReference type="PROSITE" id="PS51186"/>
    </source>
</evidence>
<dbReference type="KEGG" id="mpi:Mpet_1678"/>
<dbReference type="EMBL" id="CP002117">
    <property type="protein sequence ID" value="ADN36431.1"/>
    <property type="molecule type" value="Genomic_DNA"/>
</dbReference>
<dbReference type="GO" id="GO:0016747">
    <property type="term" value="F:acyltransferase activity, transferring groups other than amino-acyl groups"/>
    <property type="evidence" value="ECO:0007669"/>
    <property type="project" value="InterPro"/>
</dbReference>
<dbReference type="GeneID" id="9744150"/>
<feature type="domain" description="N-acetyltransferase" evidence="1">
    <location>
        <begin position="163"/>
        <end position="306"/>
    </location>
</feature>
<dbReference type="Proteomes" id="UP000006565">
    <property type="component" value="Chromosome"/>
</dbReference>
<reference evidence="2 3" key="1">
    <citation type="journal article" date="2010" name="Stand. Genomic Sci.">
        <title>Complete genome sequence of Methanoplanus petrolearius type strain (SEBR 4847).</title>
        <authorList>
            <person name="Brambilla E."/>
            <person name="Djao O.D."/>
            <person name="Daligault H."/>
            <person name="Lapidus A."/>
            <person name="Lucas S."/>
            <person name="Hammon N."/>
            <person name="Nolan M."/>
            <person name="Tice H."/>
            <person name="Cheng J.F."/>
            <person name="Han C."/>
            <person name="Tapia R."/>
            <person name="Goodwin L."/>
            <person name="Pitluck S."/>
            <person name="Liolios K."/>
            <person name="Ivanova N."/>
            <person name="Mavromatis K."/>
            <person name="Mikhailova N."/>
            <person name="Pati A."/>
            <person name="Chen A."/>
            <person name="Palaniappan K."/>
            <person name="Land M."/>
            <person name="Hauser L."/>
            <person name="Chang Y.J."/>
            <person name="Jeffries C.D."/>
            <person name="Rohde M."/>
            <person name="Spring S."/>
            <person name="Sikorski J."/>
            <person name="Goker M."/>
            <person name="Woyke T."/>
            <person name="Bristow J."/>
            <person name="Eisen J.A."/>
            <person name="Markowitz V."/>
            <person name="Hugenholtz P."/>
            <person name="Kyrpides N.C."/>
            <person name="Klenk H.P."/>
        </authorList>
    </citation>
    <scope>NUCLEOTIDE SEQUENCE [LARGE SCALE GENOMIC DNA]</scope>
    <source>
        <strain evidence="3">DSM 11571 / OCM 486 / SEBR 4847</strain>
    </source>
</reference>
<protein>
    <recommendedName>
        <fullName evidence="1">N-acetyltransferase domain-containing protein</fullName>
    </recommendedName>
</protein>